<reference evidence="5" key="1">
    <citation type="journal article" date="2020" name="bioRxiv">
        <title>Chromosome-level reference genome of the European wasp spider Argiope bruennichi: a resource for studies on range expansion and evolutionary adaptation.</title>
        <authorList>
            <person name="Sheffer M.M."/>
            <person name="Hoppe A."/>
            <person name="Krehenwinkel H."/>
            <person name="Uhl G."/>
            <person name="Kuss A.W."/>
            <person name="Jensen L."/>
            <person name="Jensen C."/>
            <person name="Gillespie R.G."/>
            <person name="Hoff K.J."/>
            <person name="Prost S."/>
        </authorList>
    </citation>
    <scope>NUCLEOTIDE SEQUENCE</scope>
</reference>
<dbReference type="PROSITE" id="PS51155">
    <property type="entry name" value="CHIT_BIND_RR_2"/>
    <property type="match status" value="1"/>
</dbReference>
<reference evidence="5" key="2">
    <citation type="submission" date="2020-06" db="EMBL/GenBank/DDBJ databases">
        <authorList>
            <person name="Sheffer M."/>
        </authorList>
    </citation>
    <scope>NUCLEOTIDE SEQUENCE</scope>
</reference>
<keyword evidence="4" id="KW-1133">Transmembrane helix</keyword>
<evidence type="ECO:0000256" key="3">
    <source>
        <dbReference type="PROSITE-ProRule" id="PRU00497"/>
    </source>
</evidence>
<accession>A0A8T0EW17</accession>
<keyword evidence="4" id="KW-0472">Membrane</keyword>
<evidence type="ECO:0000313" key="6">
    <source>
        <dbReference type="Proteomes" id="UP000807504"/>
    </source>
</evidence>
<dbReference type="AlphaFoldDB" id="A0A8T0EW17"/>
<keyword evidence="4" id="KW-0812">Transmembrane</keyword>
<name>A0A8T0EW17_ARGBR</name>
<dbReference type="InterPro" id="IPR000618">
    <property type="entry name" value="Insect_cuticle"/>
</dbReference>
<dbReference type="GO" id="GO:0042302">
    <property type="term" value="F:structural constituent of cuticle"/>
    <property type="evidence" value="ECO:0007669"/>
    <property type="project" value="UniProtKB-UniRule"/>
</dbReference>
<keyword evidence="2 3" id="KW-0193">Cuticle</keyword>
<evidence type="ECO:0000313" key="5">
    <source>
        <dbReference type="EMBL" id="KAF8782300.1"/>
    </source>
</evidence>
<gene>
    <name evidence="5" type="ORF">HNY73_012600</name>
</gene>
<evidence type="ECO:0000256" key="4">
    <source>
        <dbReference type="SAM" id="Phobius"/>
    </source>
</evidence>
<sequence>MKVKYIGEDKEDDLLINILSLNYFSGGRIFAMRINNGCACYPLFAWGLTEDTIRNAEFHDSNYEGPKSHCLFPGCDLYIIRDKLQSNKVLIILALAVAANGAAIVYHPGWFPAATAYQAKDALGNYAFAHHAAYPGGPSFHSEVGDITGKKVGSYTLKDVDGKVKVVDYVADHEGFKANIKTSEKLPEDHKDPAGVKTTELAHTPVVYGHPFPYYYVAL</sequence>
<evidence type="ECO:0000256" key="2">
    <source>
        <dbReference type="ARBA" id="ARBA00022460"/>
    </source>
</evidence>
<dbReference type="Proteomes" id="UP000807504">
    <property type="component" value="Unassembled WGS sequence"/>
</dbReference>
<proteinExistence type="predicted"/>
<protein>
    <submittedName>
        <fullName evidence="5">Cuticle protein 14 isoform a like protein</fullName>
    </submittedName>
</protein>
<dbReference type="InterPro" id="IPR031311">
    <property type="entry name" value="CHIT_BIND_RR_consensus"/>
</dbReference>
<comment type="function">
    <text evidence="1">Component of the rigid cuticle of the spider.</text>
</comment>
<organism evidence="5 6">
    <name type="scientific">Argiope bruennichi</name>
    <name type="common">Wasp spider</name>
    <name type="synonym">Aranea bruennichi</name>
    <dbReference type="NCBI Taxonomy" id="94029"/>
    <lineage>
        <taxon>Eukaryota</taxon>
        <taxon>Metazoa</taxon>
        <taxon>Ecdysozoa</taxon>
        <taxon>Arthropoda</taxon>
        <taxon>Chelicerata</taxon>
        <taxon>Arachnida</taxon>
        <taxon>Araneae</taxon>
        <taxon>Araneomorphae</taxon>
        <taxon>Entelegynae</taxon>
        <taxon>Araneoidea</taxon>
        <taxon>Araneidae</taxon>
        <taxon>Argiope</taxon>
    </lineage>
</organism>
<comment type="caution">
    <text evidence="5">The sequence shown here is derived from an EMBL/GenBank/DDBJ whole genome shotgun (WGS) entry which is preliminary data.</text>
</comment>
<evidence type="ECO:0000256" key="1">
    <source>
        <dbReference type="ARBA" id="ARBA00002980"/>
    </source>
</evidence>
<dbReference type="PROSITE" id="PS00233">
    <property type="entry name" value="CHIT_BIND_RR_1"/>
    <property type="match status" value="1"/>
</dbReference>
<feature type="transmembrane region" description="Helical" evidence="4">
    <location>
        <begin position="89"/>
        <end position="110"/>
    </location>
</feature>
<dbReference type="EMBL" id="JABXBU010001863">
    <property type="protein sequence ID" value="KAF8782300.1"/>
    <property type="molecule type" value="Genomic_DNA"/>
</dbReference>
<keyword evidence="6" id="KW-1185">Reference proteome</keyword>
<dbReference type="Pfam" id="PF00379">
    <property type="entry name" value="Chitin_bind_4"/>
    <property type="match status" value="1"/>
</dbReference>